<dbReference type="SUPFAM" id="SSF56112">
    <property type="entry name" value="Protein kinase-like (PK-like)"/>
    <property type="match status" value="1"/>
</dbReference>
<dbReference type="EMBL" id="VCGU01000003">
    <property type="protein sequence ID" value="TRY78578.1"/>
    <property type="molecule type" value="Genomic_DNA"/>
</dbReference>
<protein>
    <recommendedName>
        <fullName evidence="4">Protein kinase domain-containing protein</fullName>
    </recommendedName>
</protein>
<evidence type="ECO:0000313" key="2">
    <source>
        <dbReference type="EMBL" id="TRY78578.1"/>
    </source>
</evidence>
<gene>
    <name evidence="2" type="ORF">TCAL_11225</name>
</gene>
<feature type="region of interest" description="Disordered" evidence="1">
    <location>
        <begin position="123"/>
        <end position="167"/>
    </location>
</feature>
<evidence type="ECO:0000256" key="1">
    <source>
        <dbReference type="SAM" id="MobiDB-lite"/>
    </source>
</evidence>
<comment type="caution">
    <text evidence="2">The sequence shown here is derived from an EMBL/GenBank/DDBJ whole genome shotgun (WGS) entry which is preliminary data.</text>
</comment>
<organism evidence="2 3">
    <name type="scientific">Tigriopus californicus</name>
    <name type="common">Marine copepod</name>
    <dbReference type="NCBI Taxonomy" id="6832"/>
    <lineage>
        <taxon>Eukaryota</taxon>
        <taxon>Metazoa</taxon>
        <taxon>Ecdysozoa</taxon>
        <taxon>Arthropoda</taxon>
        <taxon>Crustacea</taxon>
        <taxon>Multicrustacea</taxon>
        <taxon>Hexanauplia</taxon>
        <taxon>Copepoda</taxon>
        <taxon>Harpacticoida</taxon>
        <taxon>Harpacticidae</taxon>
        <taxon>Tigriopus</taxon>
    </lineage>
</organism>
<name>A0A553PLM2_TIGCA</name>
<sequence length="244" mass="27248">ASEIDQLFKICSILGSPSRSDWPEGISLANAMSFKFPTFLPTHLSQVLGPHISSRLVSLLYTLMVWNPSWRSSAPEALKHSFFRGPKGLPRTSASTSSARSMFMEQVQGSQLQLSQKPTTLFGLSTSKNEPHFGKRQRALTQSRSPHHHHHHNHHHHNDHPSNNANSLSLCKKEELRRLAAPVLKAVEDDDVNHDDDGYDEDDLSDLIATFSLSPLKRNKNIPESKQPDSNFGSHVNTGQPNIN</sequence>
<reference evidence="2 3" key="1">
    <citation type="journal article" date="2018" name="Nat. Ecol. Evol.">
        <title>Genomic signatures of mitonuclear coevolution across populations of Tigriopus californicus.</title>
        <authorList>
            <person name="Barreto F.S."/>
            <person name="Watson E.T."/>
            <person name="Lima T.G."/>
            <person name="Willett C.S."/>
            <person name="Edmands S."/>
            <person name="Li W."/>
            <person name="Burton R.S."/>
        </authorList>
    </citation>
    <scope>NUCLEOTIDE SEQUENCE [LARGE SCALE GENOMIC DNA]</scope>
    <source>
        <strain evidence="2 3">San Diego</strain>
    </source>
</reference>
<feature type="non-terminal residue" evidence="2">
    <location>
        <position position="244"/>
    </location>
</feature>
<dbReference type="STRING" id="6832.A0A553PLM2"/>
<dbReference type="Gene3D" id="1.10.510.10">
    <property type="entry name" value="Transferase(Phosphotransferase) domain 1"/>
    <property type="match status" value="1"/>
</dbReference>
<dbReference type="Proteomes" id="UP000318571">
    <property type="component" value="Chromosome 11"/>
</dbReference>
<feature type="non-terminal residue" evidence="2">
    <location>
        <position position="1"/>
    </location>
</feature>
<proteinExistence type="predicted"/>
<evidence type="ECO:0000313" key="3">
    <source>
        <dbReference type="Proteomes" id="UP000318571"/>
    </source>
</evidence>
<evidence type="ECO:0008006" key="4">
    <source>
        <dbReference type="Google" id="ProtNLM"/>
    </source>
</evidence>
<feature type="compositionally biased region" description="Basic residues" evidence="1">
    <location>
        <begin position="145"/>
        <end position="158"/>
    </location>
</feature>
<accession>A0A553PLM2</accession>
<keyword evidence="3" id="KW-1185">Reference proteome</keyword>
<dbReference type="AlphaFoldDB" id="A0A553PLM2"/>
<feature type="region of interest" description="Disordered" evidence="1">
    <location>
        <begin position="218"/>
        <end position="244"/>
    </location>
</feature>
<dbReference type="InterPro" id="IPR011009">
    <property type="entry name" value="Kinase-like_dom_sf"/>
</dbReference>
<feature type="compositionally biased region" description="Polar residues" evidence="1">
    <location>
        <begin position="228"/>
        <end position="244"/>
    </location>
</feature>